<evidence type="ECO:0000256" key="2">
    <source>
        <dbReference type="ARBA" id="ARBA00022723"/>
    </source>
</evidence>
<protein>
    <recommendedName>
        <fullName evidence="10">C2H2-type domain-containing protein</fullName>
    </recommendedName>
</protein>
<dbReference type="SUPFAM" id="SSF57667">
    <property type="entry name" value="beta-beta-alpha zinc fingers"/>
    <property type="match status" value="3"/>
</dbReference>
<comment type="subcellular location">
    <subcellularLocation>
        <location evidence="1">Nucleus</location>
    </subcellularLocation>
</comment>
<dbReference type="PANTHER" id="PTHR24404">
    <property type="entry name" value="ZINC FINGER PROTEIN"/>
    <property type="match status" value="1"/>
</dbReference>
<feature type="compositionally biased region" description="Basic and acidic residues" evidence="9">
    <location>
        <begin position="1"/>
        <end position="16"/>
    </location>
</feature>
<feature type="compositionally biased region" description="Basic and acidic residues" evidence="9">
    <location>
        <begin position="164"/>
        <end position="180"/>
    </location>
</feature>
<evidence type="ECO:0000256" key="5">
    <source>
        <dbReference type="ARBA" id="ARBA00022833"/>
    </source>
</evidence>
<evidence type="ECO:0000256" key="1">
    <source>
        <dbReference type="ARBA" id="ARBA00004123"/>
    </source>
</evidence>
<dbReference type="SMART" id="SM00355">
    <property type="entry name" value="ZnF_C2H2"/>
    <property type="match status" value="6"/>
</dbReference>
<evidence type="ECO:0000313" key="12">
    <source>
        <dbReference type="Proteomes" id="UP001444071"/>
    </source>
</evidence>
<keyword evidence="5" id="KW-0862">Zinc</keyword>
<evidence type="ECO:0000256" key="6">
    <source>
        <dbReference type="ARBA" id="ARBA00023125"/>
    </source>
</evidence>
<dbReference type="PROSITE" id="PS50157">
    <property type="entry name" value="ZINC_FINGER_C2H2_2"/>
    <property type="match status" value="5"/>
</dbReference>
<dbReference type="InterPro" id="IPR036236">
    <property type="entry name" value="Znf_C2H2_sf"/>
</dbReference>
<evidence type="ECO:0000256" key="7">
    <source>
        <dbReference type="ARBA" id="ARBA00023242"/>
    </source>
</evidence>
<evidence type="ECO:0000259" key="10">
    <source>
        <dbReference type="PROSITE" id="PS50157"/>
    </source>
</evidence>
<keyword evidence="7" id="KW-0539">Nucleus</keyword>
<keyword evidence="2" id="KW-0479">Metal-binding</keyword>
<feature type="domain" description="C2H2-type" evidence="10">
    <location>
        <begin position="50"/>
        <end position="77"/>
    </location>
</feature>
<dbReference type="PANTHER" id="PTHR24404:SF106">
    <property type="entry name" value="C2H2-TYPE DOMAIN-CONTAINING PROTEIN"/>
    <property type="match status" value="1"/>
</dbReference>
<reference evidence="11 12" key="1">
    <citation type="submission" date="2021-06" db="EMBL/GenBank/DDBJ databases">
        <authorList>
            <person name="Palmer J.M."/>
        </authorList>
    </citation>
    <scope>NUCLEOTIDE SEQUENCE [LARGE SCALE GENOMIC DNA]</scope>
    <source>
        <strain evidence="11 12">XR_2019</strain>
        <tissue evidence="11">Muscle</tissue>
    </source>
</reference>
<comment type="caution">
    <text evidence="11">The sequence shown here is derived from an EMBL/GenBank/DDBJ whole genome shotgun (WGS) entry which is preliminary data.</text>
</comment>
<dbReference type="Proteomes" id="UP001444071">
    <property type="component" value="Unassembled WGS sequence"/>
</dbReference>
<keyword evidence="3" id="KW-0677">Repeat</keyword>
<keyword evidence="4 8" id="KW-0863">Zinc-finger</keyword>
<feature type="compositionally biased region" description="Basic and acidic residues" evidence="9">
    <location>
        <begin position="189"/>
        <end position="203"/>
    </location>
</feature>
<dbReference type="InterPro" id="IPR050589">
    <property type="entry name" value="Ikaros_C2H2-ZF"/>
</dbReference>
<evidence type="ECO:0000256" key="9">
    <source>
        <dbReference type="SAM" id="MobiDB-lite"/>
    </source>
</evidence>
<feature type="domain" description="C2H2-type" evidence="10">
    <location>
        <begin position="472"/>
        <end position="500"/>
    </location>
</feature>
<evidence type="ECO:0000256" key="8">
    <source>
        <dbReference type="PROSITE-ProRule" id="PRU00042"/>
    </source>
</evidence>
<keyword evidence="12" id="KW-1185">Reference proteome</keyword>
<evidence type="ECO:0000313" key="11">
    <source>
        <dbReference type="EMBL" id="MEQ2275608.1"/>
    </source>
</evidence>
<accession>A0ABV0X3A7</accession>
<feature type="region of interest" description="Disordered" evidence="9">
    <location>
        <begin position="232"/>
        <end position="274"/>
    </location>
</feature>
<dbReference type="PROSITE" id="PS00028">
    <property type="entry name" value="ZINC_FINGER_C2H2_1"/>
    <property type="match status" value="5"/>
</dbReference>
<evidence type="ECO:0000256" key="3">
    <source>
        <dbReference type="ARBA" id="ARBA00022737"/>
    </source>
</evidence>
<dbReference type="Gene3D" id="3.30.160.60">
    <property type="entry name" value="Classic Zinc Finger"/>
    <property type="match status" value="5"/>
</dbReference>
<name>A0ABV0X3A7_9TELE</name>
<feature type="domain" description="C2H2-type" evidence="10">
    <location>
        <begin position="416"/>
        <end position="443"/>
    </location>
</feature>
<dbReference type="EMBL" id="JAHRIM010082187">
    <property type="protein sequence ID" value="MEQ2275608.1"/>
    <property type="molecule type" value="Genomic_DNA"/>
</dbReference>
<gene>
    <name evidence="11" type="ORF">XENORESO_006121</name>
</gene>
<feature type="domain" description="C2H2-type" evidence="10">
    <location>
        <begin position="78"/>
        <end position="105"/>
    </location>
</feature>
<organism evidence="11 12">
    <name type="scientific">Xenotaenia resolanae</name>
    <dbReference type="NCBI Taxonomy" id="208358"/>
    <lineage>
        <taxon>Eukaryota</taxon>
        <taxon>Metazoa</taxon>
        <taxon>Chordata</taxon>
        <taxon>Craniata</taxon>
        <taxon>Vertebrata</taxon>
        <taxon>Euteleostomi</taxon>
        <taxon>Actinopterygii</taxon>
        <taxon>Neopterygii</taxon>
        <taxon>Teleostei</taxon>
        <taxon>Neoteleostei</taxon>
        <taxon>Acanthomorphata</taxon>
        <taxon>Ovalentaria</taxon>
        <taxon>Atherinomorphae</taxon>
        <taxon>Cyprinodontiformes</taxon>
        <taxon>Goodeidae</taxon>
        <taxon>Xenotaenia</taxon>
    </lineage>
</organism>
<evidence type="ECO:0000256" key="4">
    <source>
        <dbReference type="ARBA" id="ARBA00022771"/>
    </source>
</evidence>
<feature type="domain" description="C2H2-type" evidence="10">
    <location>
        <begin position="444"/>
        <end position="471"/>
    </location>
</feature>
<dbReference type="InterPro" id="IPR013087">
    <property type="entry name" value="Znf_C2H2_type"/>
</dbReference>
<dbReference type="Pfam" id="PF00096">
    <property type="entry name" value="zf-C2H2"/>
    <property type="match status" value="5"/>
</dbReference>
<feature type="region of interest" description="Disordered" evidence="9">
    <location>
        <begin position="1"/>
        <end position="32"/>
    </location>
</feature>
<feature type="compositionally biased region" description="Basic and acidic residues" evidence="9">
    <location>
        <begin position="251"/>
        <end position="261"/>
    </location>
</feature>
<keyword evidence="6" id="KW-0238">DNA-binding</keyword>
<sequence>MNHQDFRRLNKAERKGKYSGGPNSNMNSVDGEKTDFTQQENLNVHFSHHVKCSVCNGLFTDRDSLVQHMRSHTRQTWFQCSVCGKDFAWRRHLTRHMQAHINEEIDGSLCDSDDDGNYLKLSTHEEHLPRPMDVWENVGVSEQNNLSPHHFINQSTQIYPSQTEESKQENEQINRGDFHGPEPTWLSKLDPDLQGKVEDKASESSDPDTDDSDFWKETRKCKSNIISVKHSDIIQRDTKTNSHQFQSGEDSSEHNVQKEIQQEDTEPPQVKKEQEEIEILKLTSSPGSVKFEEGEGKPWAFWLYSSCKEENIDSFGGQTAKNSDLGFRADYLISDGSVDCDIWKETKKPQSNLNSDSCINPLSVSDGAVESLQAGSDDSVDSDFWNATRKPPAYLRAKDTEASEKVLKDKKNVKPYSCRDCGKTFAQICHMKTHMKQHADKRPYSCSVCGQEYPFRSQMEIHMRAHTGEKPFQCPVCGRKYSYKASMKSHMVMAHTEKNQYNCDVCATGFAWYTEFKYHQCVGETSHQ</sequence>
<feature type="region of interest" description="Disordered" evidence="9">
    <location>
        <begin position="159"/>
        <end position="215"/>
    </location>
</feature>
<proteinExistence type="predicted"/>